<keyword evidence="1" id="KW-0614">Plasmid</keyword>
<geneLocation type="plasmid" evidence="1">
    <name>pYE854</name>
</geneLocation>
<dbReference type="EMBL" id="AM905950">
    <property type="protein sequence ID" value="CAP20258.1"/>
    <property type="molecule type" value="Genomic_DNA"/>
</dbReference>
<dbReference type="AlphaFoldDB" id="B0RL06"/>
<name>B0RL06_YEREN</name>
<proteinExistence type="predicted"/>
<evidence type="ECO:0000313" key="1">
    <source>
        <dbReference type="EMBL" id="CAP20258.1"/>
    </source>
</evidence>
<accession>B0RL06</accession>
<organism evidence="1">
    <name type="scientific">Yersinia enterocolitica</name>
    <dbReference type="NCBI Taxonomy" id="630"/>
    <lineage>
        <taxon>Bacteria</taxon>
        <taxon>Pseudomonadati</taxon>
        <taxon>Pseudomonadota</taxon>
        <taxon>Gammaproteobacteria</taxon>
        <taxon>Enterobacterales</taxon>
        <taxon>Yersiniaceae</taxon>
        <taxon>Yersinia</taxon>
    </lineage>
</organism>
<reference evidence="1" key="1">
    <citation type="journal article" date="2008" name="J. Bacteriol.">
        <title>Genetic and functional properties of the self-transmissible Yersinia enterocolitica plasmid pYE854, which mobilizes the virulence plasmid pYV.</title>
        <authorList>
            <person name="Hammerl J.A."/>
            <person name="Klein I."/>
            <person name="Lanka E."/>
            <person name="Appel B."/>
            <person name="Hertwig S."/>
        </authorList>
    </citation>
    <scope>NUCLEOTIDE SEQUENCE [LARGE SCALE GENOMIC DNA]</scope>
    <source>
        <strain evidence="1">29854</strain>
        <plasmid evidence="1">pYE854</plasmid>
    </source>
</reference>
<sequence length="50" mass="5733">MNSHRCSKLLPKAEILPISSRNFGFLVKLKRTCEPPFLKLKIYGETISLN</sequence>
<protein>
    <submittedName>
        <fullName evidence="1">Uncharacterized protein</fullName>
    </submittedName>
</protein>